<dbReference type="Gene3D" id="2.40.420.20">
    <property type="match status" value="1"/>
</dbReference>
<keyword evidence="2" id="KW-0175">Coiled coil</keyword>
<dbReference type="InterPro" id="IPR058648">
    <property type="entry name" value="HH_CzcB-like"/>
</dbReference>
<dbReference type="EMBL" id="CP060139">
    <property type="protein sequence ID" value="QNR25735.1"/>
    <property type="molecule type" value="Genomic_DNA"/>
</dbReference>
<evidence type="ECO:0000256" key="2">
    <source>
        <dbReference type="SAM" id="Coils"/>
    </source>
</evidence>
<dbReference type="AlphaFoldDB" id="A0A7H0VJ37"/>
<dbReference type="RefSeq" id="WP_210760260.1">
    <property type="nucleotide sequence ID" value="NZ_CP060139.1"/>
</dbReference>
<evidence type="ECO:0000259" key="4">
    <source>
        <dbReference type="Pfam" id="PF25954"/>
    </source>
</evidence>
<dbReference type="InterPro" id="IPR058792">
    <property type="entry name" value="Beta-barrel_RND_2"/>
</dbReference>
<sequence>MKKLSILFIFAILASCGQSPKDLAGLQASLKEKETALKGLQIEIDSIQAQIERLDTTHVVEASLTPVEVRTMANQTFRHFVRLSATVSSKENVLLSAEGNGRVVSVNAEEGDRVSKGQTILRLESDFIEGQLKEAEAAYQLAKTTFERRENLWKDSIGSEIEYLNAKTNFQAAENRVKQARAQYEHTFVKAPVNGSLDVIRVNKGEFVGAGTPVARVVDLSNLELETDISESYLKAVKVGDSVEVSIPALGLKQAEKVIFASQYINPENRSFTIKVGLKNNNALIKPNLLAEIKLKDYENPNALVLPSMAIRKDLKGDYVYLIDKSEAKPVARKRYVKIGRSFGEDAEIIEGLKAGEQVIVVGANSVNEGQEVEIQ</sequence>
<dbReference type="Gene3D" id="2.40.30.170">
    <property type="match status" value="1"/>
</dbReference>
<evidence type="ECO:0000313" key="6">
    <source>
        <dbReference type="EMBL" id="QNR25735.1"/>
    </source>
</evidence>
<dbReference type="NCBIfam" id="TIGR01730">
    <property type="entry name" value="RND_mfp"/>
    <property type="match status" value="1"/>
</dbReference>
<feature type="domain" description="CzcB-like alpha-helical hairpin" evidence="3">
    <location>
        <begin position="130"/>
        <end position="183"/>
    </location>
</feature>
<keyword evidence="7" id="KW-1185">Reference proteome</keyword>
<name>A0A7H0VJ37_9FLAO</name>
<dbReference type="Pfam" id="PF25893">
    <property type="entry name" value="HH_CzcB"/>
    <property type="match status" value="1"/>
</dbReference>
<dbReference type="PROSITE" id="PS51257">
    <property type="entry name" value="PROKAR_LIPOPROTEIN"/>
    <property type="match status" value="1"/>
</dbReference>
<dbReference type="GO" id="GO:1990281">
    <property type="term" value="C:efflux pump complex"/>
    <property type="evidence" value="ECO:0007669"/>
    <property type="project" value="TreeGrafter"/>
</dbReference>
<dbReference type="InterPro" id="IPR058637">
    <property type="entry name" value="YknX-like_C"/>
</dbReference>
<dbReference type="Proteomes" id="UP000516305">
    <property type="component" value="Chromosome"/>
</dbReference>
<dbReference type="Gene3D" id="2.40.50.100">
    <property type="match status" value="1"/>
</dbReference>
<dbReference type="PANTHER" id="PTHR30469:SF15">
    <property type="entry name" value="HLYD FAMILY OF SECRETION PROTEINS"/>
    <property type="match status" value="1"/>
</dbReference>
<feature type="domain" description="CusB-like beta-barrel" evidence="4">
    <location>
        <begin position="225"/>
        <end position="297"/>
    </location>
</feature>
<reference evidence="6 7" key="1">
    <citation type="submission" date="2020-08" db="EMBL/GenBank/DDBJ databases">
        <title>Croceimicrobium hydrocarbonivorans gen. nov., sp. nov., a novel marine bacterium isolated from a bacterial consortium that degrades polyethylene terephthalate.</title>
        <authorList>
            <person name="Liu R."/>
        </authorList>
    </citation>
    <scope>NUCLEOTIDE SEQUENCE [LARGE SCALE GENOMIC DNA]</scope>
    <source>
        <strain evidence="6 7">A20-9</strain>
    </source>
</reference>
<dbReference type="PANTHER" id="PTHR30469">
    <property type="entry name" value="MULTIDRUG RESISTANCE PROTEIN MDTA"/>
    <property type="match status" value="1"/>
</dbReference>
<dbReference type="GO" id="GO:0015562">
    <property type="term" value="F:efflux transmembrane transporter activity"/>
    <property type="evidence" value="ECO:0007669"/>
    <property type="project" value="TreeGrafter"/>
</dbReference>
<organism evidence="6 7">
    <name type="scientific">Croceimicrobium hydrocarbonivorans</name>
    <dbReference type="NCBI Taxonomy" id="2761580"/>
    <lineage>
        <taxon>Bacteria</taxon>
        <taxon>Pseudomonadati</taxon>
        <taxon>Bacteroidota</taxon>
        <taxon>Flavobacteriia</taxon>
        <taxon>Flavobacteriales</taxon>
        <taxon>Owenweeksiaceae</taxon>
        <taxon>Croceimicrobium</taxon>
    </lineage>
</organism>
<dbReference type="Pfam" id="PF25989">
    <property type="entry name" value="YknX_C"/>
    <property type="match status" value="1"/>
</dbReference>
<proteinExistence type="inferred from homology"/>
<gene>
    <name evidence="6" type="ORF">H4K34_07805</name>
</gene>
<dbReference type="InterPro" id="IPR006143">
    <property type="entry name" value="RND_pump_MFP"/>
</dbReference>
<dbReference type="Pfam" id="PF25954">
    <property type="entry name" value="Beta-barrel_RND_2"/>
    <property type="match status" value="1"/>
</dbReference>
<evidence type="ECO:0000259" key="5">
    <source>
        <dbReference type="Pfam" id="PF25989"/>
    </source>
</evidence>
<feature type="coiled-coil region" evidence="2">
    <location>
        <begin position="23"/>
        <end position="57"/>
    </location>
</feature>
<comment type="similarity">
    <text evidence="1">Belongs to the membrane fusion protein (MFP) (TC 8.A.1) family.</text>
</comment>
<protein>
    <submittedName>
        <fullName evidence="6">Efflux RND transporter periplasmic adaptor subunit</fullName>
    </submittedName>
</protein>
<feature type="domain" description="YknX-like C-terminal permuted SH3-like" evidence="5">
    <location>
        <begin position="303"/>
        <end position="375"/>
    </location>
</feature>
<dbReference type="KEGG" id="chyd:H4K34_07805"/>
<accession>A0A7H0VJ37</accession>
<dbReference type="SUPFAM" id="SSF111369">
    <property type="entry name" value="HlyD-like secretion proteins"/>
    <property type="match status" value="1"/>
</dbReference>
<evidence type="ECO:0000256" key="1">
    <source>
        <dbReference type="ARBA" id="ARBA00009477"/>
    </source>
</evidence>
<evidence type="ECO:0000259" key="3">
    <source>
        <dbReference type="Pfam" id="PF25893"/>
    </source>
</evidence>
<dbReference type="Gene3D" id="1.10.287.470">
    <property type="entry name" value="Helix hairpin bin"/>
    <property type="match status" value="1"/>
</dbReference>
<evidence type="ECO:0000313" key="7">
    <source>
        <dbReference type="Proteomes" id="UP000516305"/>
    </source>
</evidence>